<accession>R6SEB2</accession>
<dbReference type="InterPro" id="IPR011659">
    <property type="entry name" value="WD40"/>
</dbReference>
<dbReference type="EMBL" id="CBFJ010000071">
    <property type="protein sequence ID" value="CDC44937.1"/>
    <property type="molecule type" value="Genomic_DNA"/>
</dbReference>
<sequence>MKSSEKRIKTLPIIITLSVIAVAIVTIILLLFTNGGDTAGSSGYIMPAKPRFIYSKNKVLYMYDDGTAKCISELPAEDYTLTNDGNKLFFLSDNSLWCGNIENEEIKTEKIADEVAFYTVNSDGSKAMYSAKNGDVFVYSKGSEAKKIGTNCTTEYMSLYMSDNADKVMYITKNEQLKYCDGTNGKVIFVDYVNSYTIRCSENLSTVMYGKTDYTTDYPRQQVIVYSNFGENKEVFGGYGIFSAYPEKNIMYYTDFRNDLYYYENGKSVKIRDNDNSGISASDEPVLVTSGGKGFLVTKKDKTEEIEFSVKASCVLITMREISADGNTLIFTASGDGNSKIYRLDLSDGSDKTPVAIDDDTNVTRITLTGDKKVVYSKTEYGSPMRNIYVDGKLISENADSDNITYLDGSFYYIKNTYGTDEEEPTSVLTINQDGKETAIKDDVSRYCVLDKDNITMICGMKHKDGFHGGTLYLYKDGKIVKIDEEVTSIETAVKRYDKIDLDYYSMQ</sequence>
<evidence type="ECO:0008006" key="4">
    <source>
        <dbReference type="Google" id="ProtNLM"/>
    </source>
</evidence>
<evidence type="ECO:0000256" key="1">
    <source>
        <dbReference type="SAM" id="Phobius"/>
    </source>
</evidence>
<organism evidence="2 3">
    <name type="scientific">[Eubacterium] siraeum CAG:80</name>
    <dbReference type="NCBI Taxonomy" id="1263080"/>
    <lineage>
        <taxon>Bacteria</taxon>
        <taxon>Bacillati</taxon>
        <taxon>Bacillota</taxon>
        <taxon>Clostridia</taxon>
        <taxon>Eubacteriales</taxon>
        <taxon>Oscillospiraceae</taxon>
        <taxon>Oscillospiraceae incertae sedis</taxon>
    </lineage>
</organism>
<protein>
    <recommendedName>
        <fullName evidence="4">DUF5050 domain-containing protein</fullName>
    </recommendedName>
</protein>
<keyword evidence="1" id="KW-1133">Transmembrane helix</keyword>
<evidence type="ECO:0000313" key="2">
    <source>
        <dbReference type="EMBL" id="CDC44937.1"/>
    </source>
</evidence>
<comment type="caution">
    <text evidence="2">The sequence shown here is derived from an EMBL/GenBank/DDBJ whole genome shotgun (WGS) entry which is preliminary data.</text>
</comment>
<keyword evidence="1" id="KW-0472">Membrane</keyword>
<gene>
    <name evidence="2" type="ORF">BN788_01597</name>
</gene>
<name>R6SEB2_9FIRM</name>
<reference evidence="2" key="1">
    <citation type="submission" date="2012-11" db="EMBL/GenBank/DDBJ databases">
        <title>Dependencies among metagenomic species, viruses, plasmids and units of genetic variation.</title>
        <authorList>
            <person name="Nielsen H.B."/>
            <person name="Almeida M."/>
            <person name="Juncker A.S."/>
            <person name="Rasmussen S."/>
            <person name="Li J."/>
            <person name="Sunagawa S."/>
            <person name="Plichta D."/>
            <person name="Gautier L."/>
            <person name="Le Chatelier E."/>
            <person name="Peletier E."/>
            <person name="Bonde I."/>
            <person name="Nielsen T."/>
            <person name="Manichanh C."/>
            <person name="Arumugam M."/>
            <person name="Batto J."/>
            <person name="Santos M.B.Q.D."/>
            <person name="Blom N."/>
            <person name="Borruel N."/>
            <person name="Burgdorf K.S."/>
            <person name="Boumezbeur F."/>
            <person name="Casellas F."/>
            <person name="Dore J."/>
            <person name="Guarner F."/>
            <person name="Hansen T."/>
            <person name="Hildebrand F."/>
            <person name="Kaas R.S."/>
            <person name="Kennedy S."/>
            <person name="Kristiansen K."/>
            <person name="Kultima J.R."/>
            <person name="Leonard P."/>
            <person name="Levenez F."/>
            <person name="Lund O."/>
            <person name="Moumen B."/>
            <person name="Le Paslier D."/>
            <person name="Pons N."/>
            <person name="Pedersen O."/>
            <person name="Prifti E."/>
            <person name="Qin J."/>
            <person name="Raes J."/>
            <person name="Tap J."/>
            <person name="Tims S."/>
            <person name="Ussery D.W."/>
            <person name="Yamada T."/>
            <person name="MetaHit consortium"/>
            <person name="Renault P."/>
            <person name="Sicheritz-Ponten T."/>
            <person name="Bork P."/>
            <person name="Wang J."/>
            <person name="Brunak S."/>
            <person name="Ehrlich S.D."/>
        </authorList>
    </citation>
    <scope>NUCLEOTIDE SEQUENCE [LARGE SCALE GENOMIC DNA]</scope>
</reference>
<feature type="transmembrane region" description="Helical" evidence="1">
    <location>
        <begin position="12"/>
        <end position="32"/>
    </location>
</feature>
<dbReference type="Proteomes" id="UP000018142">
    <property type="component" value="Unassembled WGS sequence"/>
</dbReference>
<dbReference type="SUPFAM" id="SSF82171">
    <property type="entry name" value="DPP6 N-terminal domain-like"/>
    <property type="match status" value="1"/>
</dbReference>
<proteinExistence type="predicted"/>
<keyword evidence="1" id="KW-0812">Transmembrane</keyword>
<evidence type="ECO:0000313" key="3">
    <source>
        <dbReference type="Proteomes" id="UP000018142"/>
    </source>
</evidence>
<dbReference type="Pfam" id="PF07676">
    <property type="entry name" value="PD40"/>
    <property type="match status" value="1"/>
</dbReference>
<dbReference type="AlphaFoldDB" id="R6SEB2"/>